<feature type="compositionally biased region" description="Polar residues" evidence="1">
    <location>
        <begin position="22"/>
        <end position="41"/>
    </location>
</feature>
<organism evidence="3 4">
    <name type="scientific">Mycena metata</name>
    <dbReference type="NCBI Taxonomy" id="1033252"/>
    <lineage>
        <taxon>Eukaryota</taxon>
        <taxon>Fungi</taxon>
        <taxon>Dikarya</taxon>
        <taxon>Basidiomycota</taxon>
        <taxon>Agaricomycotina</taxon>
        <taxon>Agaricomycetes</taxon>
        <taxon>Agaricomycetidae</taxon>
        <taxon>Agaricales</taxon>
        <taxon>Marasmiineae</taxon>
        <taxon>Mycenaceae</taxon>
        <taxon>Mycena</taxon>
    </lineage>
</organism>
<accession>A0AAD7DT72</accession>
<name>A0AAD7DT72_9AGAR</name>
<evidence type="ECO:0000313" key="4">
    <source>
        <dbReference type="Proteomes" id="UP001215598"/>
    </source>
</evidence>
<protein>
    <recommendedName>
        <fullName evidence="2">UBX domain-containing protein</fullName>
    </recommendedName>
</protein>
<dbReference type="Pfam" id="PF00789">
    <property type="entry name" value="UBX"/>
    <property type="match status" value="1"/>
</dbReference>
<dbReference type="GO" id="GO:0012506">
    <property type="term" value="C:vesicle membrane"/>
    <property type="evidence" value="ECO:0007669"/>
    <property type="project" value="TreeGrafter"/>
</dbReference>
<dbReference type="AlphaFoldDB" id="A0AAD7DT72"/>
<dbReference type="InterPro" id="IPR029071">
    <property type="entry name" value="Ubiquitin-like_domsf"/>
</dbReference>
<dbReference type="PROSITE" id="PS50033">
    <property type="entry name" value="UBX"/>
    <property type="match status" value="1"/>
</dbReference>
<dbReference type="SUPFAM" id="SSF54236">
    <property type="entry name" value="Ubiquitin-like"/>
    <property type="match status" value="1"/>
</dbReference>
<feature type="domain" description="UBX" evidence="2">
    <location>
        <begin position="102"/>
        <end position="184"/>
    </location>
</feature>
<feature type="compositionally biased region" description="Low complexity" evidence="1">
    <location>
        <begin position="226"/>
        <end position="245"/>
    </location>
</feature>
<dbReference type="SMART" id="SM00166">
    <property type="entry name" value="UBX"/>
    <property type="match status" value="1"/>
</dbReference>
<dbReference type="Proteomes" id="UP001215598">
    <property type="component" value="Unassembled WGS sequence"/>
</dbReference>
<sequence length="260" mass="28095">MSESAPPPAAASAAPPSEVPIDNNTPFESTPEVTPIPTSSFKVYKPSSSTAAPPPLSDDYFNPTPTDLKLAQSTLAARTQALANAPLQLRAVRDAAEKSKRDRWPNTTIRIRFTDRTQLEKVFASSSKIRVVYAFVRASLRDDVKPVKFVLYQPPKRDLKVSDPSVRDLTLAELYLAPSSVLLLRFEDAAHEEARALNGSDMPAPLAPEVLSQAIDLPVPPPSDAPSPSSAPSASSSQRAQSSSSTEKKIPKWLKLGLKK</sequence>
<feature type="region of interest" description="Disordered" evidence="1">
    <location>
        <begin position="1"/>
        <end position="64"/>
    </location>
</feature>
<evidence type="ECO:0000313" key="3">
    <source>
        <dbReference type="EMBL" id="KAJ7698458.1"/>
    </source>
</evidence>
<dbReference type="GO" id="GO:0005737">
    <property type="term" value="C:cytoplasm"/>
    <property type="evidence" value="ECO:0007669"/>
    <property type="project" value="TreeGrafter"/>
</dbReference>
<evidence type="ECO:0000259" key="2">
    <source>
        <dbReference type="PROSITE" id="PS50033"/>
    </source>
</evidence>
<feature type="region of interest" description="Disordered" evidence="1">
    <location>
        <begin position="211"/>
        <end position="260"/>
    </location>
</feature>
<dbReference type="EMBL" id="JARKIB010000589">
    <property type="protein sequence ID" value="KAJ7698458.1"/>
    <property type="molecule type" value="Genomic_DNA"/>
</dbReference>
<reference evidence="3" key="1">
    <citation type="submission" date="2023-03" db="EMBL/GenBank/DDBJ databases">
        <title>Massive genome expansion in bonnet fungi (Mycena s.s.) driven by repeated elements and novel gene families across ecological guilds.</title>
        <authorList>
            <consortium name="Lawrence Berkeley National Laboratory"/>
            <person name="Harder C.B."/>
            <person name="Miyauchi S."/>
            <person name="Viragh M."/>
            <person name="Kuo A."/>
            <person name="Thoen E."/>
            <person name="Andreopoulos B."/>
            <person name="Lu D."/>
            <person name="Skrede I."/>
            <person name="Drula E."/>
            <person name="Henrissat B."/>
            <person name="Morin E."/>
            <person name="Kohler A."/>
            <person name="Barry K."/>
            <person name="LaButti K."/>
            <person name="Morin E."/>
            <person name="Salamov A."/>
            <person name="Lipzen A."/>
            <person name="Mereny Z."/>
            <person name="Hegedus B."/>
            <person name="Baldrian P."/>
            <person name="Stursova M."/>
            <person name="Weitz H."/>
            <person name="Taylor A."/>
            <person name="Grigoriev I.V."/>
            <person name="Nagy L.G."/>
            <person name="Martin F."/>
            <person name="Kauserud H."/>
        </authorList>
    </citation>
    <scope>NUCLEOTIDE SEQUENCE</scope>
    <source>
        <strain evidence="3">CBHHK182m</strain>
    </source>
</reference>
<proteinExistence type="predicted"/>
<keyword evidence="4" id="KW-1185">Reference proteome</keyword>
<dbReference type="GO" id="GO:0005634">
    <property type="term" value="C:nucleus"/>
    <property type="evidence" value="ECO:0007669"/>
    <property type="project" value="TreeGrafter"/>
</dbReference>
<dbReference type="PANTHER" id="PTHR46467:SF1">
    <property type="entry name" value="TETHER CONTAINING UBX DOMAIN FOR GLUT4"/>
    <property type="match status" value="1"/>
</dbReference>
<dbReference type="GO" id="GO:0006886">
    <property type="term" value="P:intracellular protein transport"/>
    <property type="evidence" value="ECO:0007669"/>
    <property type="project" value="TreeGrafter"/>
</dbReference>
<dbReference type="InterPro" id="IPR001012">
    <property type="entry name" value="UBX_dom"/>
</dbReference>
<dbReference type="PANTHER" id="PTHR46467">
    <property type="entry name" value="TETHER CONTAINING UBX DOMAIN FOR GLUT4"/>
    <property type="match status" value="1"/>
</dbReference>
<evidence type="ECO:0000256" key="1">
    <source>
        <dbReference type="SAM" id="MobiDB-lite"/>
    </source>
</evidence>
<gene>
    <name evidence="3" type="ORF">B0H16DRAFT_1645067</name>
</gene>
<comment type="caution">
    <text evidence="3">The sequence shown here is derived from an EMBL/GenBank/DDBJ whole genome shotgun (WGS) entry which is preliminary data.</text>
</comment>
<dbReference type="Gene3D" id="3.10.20.90">
    <property type="entry name" value="Phosphatidylinositol 3-kinase Catalytic Subunit, Chain A, domain 1"/>
    <property type="match status" value="1"/>
</dbReference>